<evidence type="ECO:0000313" key="1">
    <source>
        <dbReference type="EMBL" id="CAD9041858.1"/>
    </source>
</evidence>
<organism evidence="1">
    <name type="scientific">Eutreptiella gymnastica</name>
    <dbReference type="NCBI Taxonomy" id="73025"/>
    <lineage>
        <taxon>Eukaryota</taxon>
        <taxon>Discoba</taxon>
        <taxon>Euglenozoa</taxon>
        <taxon>Euglenida</taxon>
        <taxon>Spirocuta</taxon>
        <taxon>Euglenophyceae</taxon>
        <taxon>Eutreptiales</taxon>
        <taxon>Eutreptiaceae</taxon>
        <taxon>Eutreptiella</taxon>
    </lineage>
</organism>
<dbReference type="AlphaFoldDB" id="A0A7S1JG71"/>
<reference evidence="1" key="1">
    <citation type="submission" date="2021-01" db="EMBL/GenBank/DDBJ databases">
        <authorList>
            <person name="Corre E."/>
            <person name="Pelletier E."/>
            <person name="Niang G."/>
            <person name="Scheremetjew M."/>
            <person name="Finn R."/>
            <person name="Kale V."/>
            <person name="Holt S."/>
            <person name="Cochrane G."/>
            <person name="Meng A."/>
            <person name="Brown T."/>
            <person name="Cohen L."/>
        </authorList>
    </citation>
    <scope>NUCLEOTIDE SEQUENCE</scope>
    <source>
        <strain evidence="1">NIES-381</strain>
    </source>
</reference>
<sequence>MKFGMLGLAVFINQQEAVQSWKWHCCKGEGRGGFKQSQHQPKHVEGQSHMSHNTAGSLEYFWISYTPQKGQSWAVEGWTLKLPSLWASIRKTTMYKSKSATWFSRGQTMMGIREATGGHTQHV</sequence>
<proteinExistence type="predicted"/>
<dbReference type="EMBL" id="HBGA01145027">
    <property type="protein sequence ID" value="CAD9041858.1"/>
    <property type="molecule type" value="Transcribed_RNA"/>
</dbReference>
<accession>A0A7S1JG71</accession>
<gene>
    <name evidence="1" type="ORF">EGYM00392_LOCUS53035</name>
</gene>
<name>A0A7S1JG71_9EUGL</name>
<protein>
    <submittedName>
        <fullName evidence="1">Uncharacterized protein</fullName>
    </submittedName>
</protein>